<evidence type="ECO:0000256" key="2">
    <source>
        <dbReference type="ARBA" id="ARBA00022475"/>
    </source>
</evidence>
<dbReference type="GO" id="GO:0005886">
    <property type="term" value="C:plasma membrane"/>
    <property type="evidence" value="ECO:0007669"/>
    <property type="project" value="UniProtKB-SubCell"/>
</dbReference>
<reference evidence="11" key="1">
    <citation type="submission" date="2016-10" db="EMBL/GenBank/DDBJ databases">
        <authorList>
            <person name="Varghese N."/>
            <person name="Submissions S."/>
        </authorList>
    </citation>
    <scope>NUCLEOTIDE SEQUENCE [LARGE SCALE GENOMIC DNA]</scope>
    <source>
        <strain evidence="11">DSM 26348</strain>
    </source>
</reference>
<feature type="transmembrane region" description="Helical" evidence="7">
    <location>
        <begin position="409"/>
        <end position="431"/>
    </location>
</feature>
<keyword evidence="2" id="KW-1003">Cell membrane</keyword>
<organism evidence="10 11">
    <name type="scientific">Planctomicrobium piriforme</name>
    <dbReference type="NCBI Taxonomy" id="1576369"/>
    <lineage>
        <taxon>Bacteria</taxon>
        <taxon>Pseudomonadati</taxon>
        <taxon>Planctomycetota</taxon>
        <taxon>Planctomycetia</taxon>
        <taxon>Planctomycetales</taxon>
        <taxon>Planctomycetaceae</taxon>
        <taxon>Planctomicrobium</taxon>
    </lineage>
</organism>
<evidence type="ECO:0000313" key="11">
    <source>
        <dbReference type="Proteomes" id="UP000199518"/>
    </source>
</evidence>
<evidence type="ECO:0000256" key="7">
    <source>
        <dbReference type="SAM" id="Phobius"/>
    </source>
</evidence>
<keyword evidence="4 7" id="KW-1133">Transmembrane helix</keyword>
<proteinExistence type="inferred from homology"/>
<dbReference type="GO" id="GO:0022857">
    <property type="term" value="F:transmembrane transporter activity"/>
    <property type="evidence" value="ECO:0007669"/>
    <property type="project" value="TreeGrafter"/>
</dbReference>
<gene>
    <name evidence="10" type="ORF">SAMN05421753_10546</name>
</gene>
<feature type="domain" description="ABC3 transporter permease C-terminal" evidence="8">
    <location>
        <begin position="306"/>
        <end position="441"/>
    </location>
</feature>
<evidence type="ECO:0000256" key="5">
    <source>
        <dbReference type="ARBA" id="ARBA00023136"/>
    </source>
</evidence>
<evidence type="ECO:0000256" key="1">
    <source>
        <dbReference type="ARBA" id="ARBA00004651"/>
    </source>
</evidence>
<dbReference type="PANTHER" id="PTHR30572">
    <property type="entry name" value="MEMBRANE COMPONENT OF TRANSPORTER-RELATED"/>
    <property type="match status" value="1"/>
</dbReference>
<dbReference type="InterPro" id="IPR003838">
    <property type="entry name" value="ABC3_permease_C"/>
</dbReference>
<evidence type="ECO:0000259" key="9">
    <source>
        <dbReference type="Pfam" id="PF12704"/>
    </source>
</evidence>
<dbReference type="InterPro" id="IPR050250">
    <property type="entry name" value="Macrolide_Exporter_MacB"/>
</dbReference>
<comment type="subcellular location">
    <subcellularLocation>
        <location evidence="1">Cell membrane</location>
        <topology evidence="1">Multi-pass membrane protein</topology>
    </subcellularLocation>
</comment>
<dbReference type="STRING" id="1576369.SAMN05421753_10546"/>
<dbReference type="OrthoDB" id="9770099at2"/>
<feature type="domain" description="MacB-like periplasmic core" evidence="9">
    <location>
        <begin position="22"/>
        <end position="261"/>
    </location>
</feature>
<dbReference type="InterPro" id="IPR025857">
    <property type="entry name" value="MacB_PCD"/>
</dbReference>
<evidence type="ECO:0000256" key="3">
    <source>
        <dbReference type="ARBA" id="ARBA00022692"/>
    </source>
</evidence>
<dbReference type="RefSeq" id="WP_092048898.1">
    <property type="nucleotide sequence ID" value="NZ_FOQD01000005.1"/>
</dbReference>
<dbReference type="Pfam" id="PF02687">
    <property type="entry name" value="FtsX"/>
    <property type="match status" value="1"/>
</dbReference>
<feature type="transmembrane region" description="Helical" evidence="7">
    <location>
        <begin position="351"/>
        <end position="377"/>
    </location>
</feature>
<dbReference type="Proteomes" id="UP000199518">
    <property type="component" value="Unassembled WGS sequence"/>
</dbReference>
<feature type="transmembrane region" description="Helical" evidence="7">
    <location>
        <begin position="20"/>
        <end position="42"/>
    </location>
</feature>
<evidence type="ECO:0000259" key="8">
    <source>
        <dbReference type="Pfam" id="PF02687"/>
    </source>
</evidence>
<evidence type="ECO:0000256" key="4">
    <source>
        <dbReference type="ARBA" id="ARBA00022989"/>
    </source>
</evidence>
<comment type="similarity">
    <text evidence="6">Belongs to the ABC-4 integral membrane protein family.</text>
</comment>
<keyword evidence="3 7" id="KW-0812">Transmembrane</keyword>
<dbReference type="Pfam" id="PF12704">
    <property type="entry name" value="MacB_PCD"/>
    <property type="match status" value="1"/>
</dbReference>
<protein>
    <submittedName>
        <fullName evidence="10">Putative ABC transport system permease protein</fullName>
    </submittedName>
</protein>
<dbReference type="AlphaFoldDB" id="A0A1I3F236"/>
<dbReference type="PANTHER" id="PTHR30572:SF4">
    <property type="entry name" value="ABC TRANSPORTER PERMEASE YTRF"/>
    <property type="match status" value="1"/>
</dbReference>
<sequence length="448" mass="49186">MSRFFRTIRLAMKSLLLHKLRSGLTMLGIVFGVFSVIAMLAIGEGASKQAQEQVLQLGATNIIVRSVKPPEESASTSGSARVLRYGLTRDDYRVLTRTLPTIAGMVPVREVVFDVRNREWSLNARIVGCTPEYLEMNHLQLLSGRFLSDYDERTRANNAVLAYGTAQQLFPREDPLGRSLQIRNRAYTVVGIMQERTASAAVGGSLSGQDYNKDVYIPLSTFQSRINTNDLITKVASGSFSAESVVYDQITLKVAEVDEVIATAEVVRETLQRLHGVKKDFAVVVPLELLKQADQLRNIFNVVLGSIAGISLLVGGIGIMNIMLATVTERTREIGIRRALGARRKDITQQFLVETIVLSGTGGLIGMAAGLCTPLAFRGIKYVVTNYIMETSTASSDMSRMFLEMTPQIALWSLPVAFGFSVMTGLVFGVYPARSAARLDPIEALRHE</sequence>
<accession>A0A1I3F236</accession>
<evidence type="ECO:0000313" key="10">
    <source>
        <dbReference type="EMBL" id="SFI05248.1"/>
    </source>
</evidence>
<keyword evidence="11" id="KW-1185">Reference proteome</keyword>
<evidence type="ECO:0000256" key="6">
    <source>
        <dbReference type="ARBA" id="ARBA00038076"/>
    </source>
</evidence>
<feature type="transmembrane region" description="Helical" evidence="7">
    <location>
        <begin position="299"/>
        <end position="324"/>
    </location>
</feature>
<dbReference type="EMBL" id="FOQD01000005">
    <property type="protein sequence ID" value="SFI05248.1"/>
    <property type="molecule type" value="Genomic_DNA"/>
</dbReference>
<name>A0A1I3F236_9PLAN</name>
<keyword evidence="5 7" id="KW-0472">Membrane</keyword>